<reference evidence="5 6" key="1">
    <citation type="submission" date="2016-10" db="EMBL/GenBank/DDBJ databases">
        <authorList>
            <person name="de Groot N.N."/>
        </authorList>
    </citation>
    <scope>NUCLEOTIDE SEQUENCE [LARGE SCALE GENOMIC DNA]</scope>
    <source>
        <strain evidence="5 6">CGMCC 4.1877</strain>
    </source>
</reference>
<dbReference type="GO" id="GO:0016491">
    <property type="term" value="F:oxidoreductase activity"/>
    <property type="evidence" value="ECO:0007669"/>
    <property type="project" value="UniProtKB-KW"/>
</dbReference>
<dbReference type="GO" id="GO:0071949">
    <property type="term" value="F:FAD binding"/>
    <property type="evidence" value="ECO:0007669"/>
    <property type="project" value="InterPro"/>
</dbReference>
<dbReference type="InterPro" id="IPR005107">
    <property type="entry name" value="CO_DH_flav_C"/>
</dbReference>
<dbReference type="OrthoDB" id="9793944at2"/>
<dbReference type="Gene3D" id="3.30.43.10">
    <property type="entry name" value="Uridine Diphospho-n-acetylenolpyruvylglucosamine Reductase, domain 2"/>
    <property type="match status" value="1"/>
</dbReference>
<evidence type="ECO:0000313" key="5">
    <source>
        <dbReference type="EMBL" id="SFN95221.1"/>
    </source>
</evidence>
<dbReference type="PROSITE" id="PS51387">
    <property type="entry name" value="FAD_PCMH"/>
    <property type="match status" value="1"/>
</dbReference>
<protein>
    <submittedName>
        <fullName evidence="5">Carbon-monoxide dehydrogenase medium subunit</fullName>
    </submittedName>
</protein>
<dbReference type="FunFam" id="3.30.465.10:FF:000017">
    <property type="entry name" value="Xanthine dehydrogenase, FAD binding subunit"/>
    <property type="match status" value="1"/>
</dbReference>
<proteinExistence type="predicted"/>
<dbReference type="Gene3D" id="3.30.390.50">
    <property type="entry name" value="CO dehydrogenase flavoprotein, C-terminal domain"/>
    <property type="match status" value="1"/>
</dbReference>
<dbReference type="InterPro" id="IPR036683">
    <property type="entry name" value="CO_DH_flav_C_dom_sf"/>
</dbReference>
<keyword evidence="2" id="KW-0274">FAD</keyword>
<gene>
    <name evidence="5" type="ORF">SAMN05216207_102563</name>
</gene>
<dbReference type="PANTHER" id="PTHR42659:SF2">
    <property type="entry name" value="XANTHINE DEHYDROGENASE SUBUNIT C-RELATED"/>
    <property type="match status" value="1"/>
</dbReference>
<dbReference type="InterPro" id="IPR002346">
    <property type="entry name" value="Mopterin_DH_FAD-bd"/>
</dbReference>
<dbReference type="SMART" id="SM01092">
    <property type="entry name" value="CO_deh_flav_C"/>
    <property type="match status" value="1"/>
</dbReference>
<dbReference type="InterPro" id="IPR016166">
    <property type="entry name" value="FAD-bd_PCMH"/>
</dbReference>
<dbReference type="InterPro" id="IPR016167">
    <property type="entry name" value="FAD-bd_PCMH_sub1"/>
</dbReference>
<dbReference type="Pfam" id="PF03450">
    <property type="entry name" value="CO_deh_flav_C"/>
    <property type="match status" value="1"/>
</dbReference>
<dbReference type="Pfam" id="PF00941">
    <property type="entry name" value="FAD_binding_5"/>
    <property type="match status" value="1"/>
</dbReference>
<dbReference type="Gene3D" id="3.30.465.10">
    <property type="match status" value="1"/>
</dbReference>
<organism evidence="5 6">
    <name type="scientific">Pseudonocardia ammonioxydans</name>
    <dbReference type="NCBI Taxonomy" id="260086"/>
    <lineage>
        <taxon>Bacteria</taxon>
        <taxon>Bacillati</taxon>
        <taxon>Actinomycetota</taxon>
        <taxon>Actinomycetes</taxon>
        <taxon>Pseudonocardiales</taxon>
        <taxon>Pseudonocardiaceae</taxon>
        <taxon>Pseudonocardia</taxon>
    </lineage>
</organism>
<evidence type="ECO:0000256" key="2">
    <source>
        <dbReference type="ARBA" id="ARBA00022827"/>
    </source>
</evidence>
<feature type="domain" description="FAD-binding PCMH-type" evidence="4">
    <location>
        <begin position="2"/>
        <end position="178"/>
    </location>
</feature>
<dbReference type="STRING" id="260086.SAMN05216207_102563"/>
<evidence type="ECO:0000256" key="1">
    <source>
        <dbReference type="ARBA" id="ARBA00022630"/>
    </source>
</evidence>
<accession>A0A1I5D8S3</accession>
<dbReference type="InterPro" id="IPR051312">
    <property type="entry name" value="Diverse_Substr_Oxidored"/>
</dbReference>
<dbReference type="SUPFAM" id="SSF56176">
    <property type="entry name" value="FAD-binding/transporter-associated domain-like"/>
    <property type="match status" value="1"/>
</dbReference>
<dbReference type="InterPro" id="IPR016169">
    <property type="entry name" value="FAD-bd_PCMH_sub2"/>
</dbReference>
<evidence type="ECO:0000256" key="3">
    <source>
        <dbReference type="ARBA" id="ARBA00023002"/>
    </source>
</evidence>
<dbReference type="RefSeq" id="WP_093348340.1">
    <property type="nucleotide sequence ID" value="NZ_FOUY01000025.1"/>
</dbReference>
<sequence>MQVPAQFEYERATSVAHAVELLTRYGPDSRLVAGGHSLIPMMKLRIAEPETLIDINDVAELTGIRLDGTELVLGAMARHADLLASPLAVEHFPILVDAERVIADPVVRNRGTVGGSLCQADPSEDLSAAFAAVHAVAVIEGADGRRQVPVREFHVGPYQTVVGDAEILVEIRVPVRPGGGSAYEKVERRVGDWSVAAAGAALWLDPTGVVTDAGIGLTAVGAAQFAAARAEEFLRGVPGSDDAFTEAGRIAAEDCRPVADQRGPVDYKRHLAGELTTRALRRAAARARGQEA</sequence>
<name>A0A1I5D8S3_PSUAM</name>
<dbReference type="PANTHER" id="PTHR42659">
    <property type="entry name" value="XANTHINE DEHYDROGENASE SUBUNIT C-RELATED"/>
    <property type="match status" value="1"/>
</dbReference>
<evidence type="ECO:0000259" key="4">
    <source>
        <dbReference type="PROSITE" id="PS51387"/>
    </source>
</evidence>
<keyword evidence="3" id="KW-0560">Oxidoreductase</keyword>
<dbReference type="EMBL" id="FOUY01000025">
    <property type="protein sequence ID" value="SFN95221.1"/>
    <property type="molecule type" value="Genomic_DNA"/>
</dbReference>
<dbReference type="SUPFAM" id="SSF55447">
    <property type="entry name" value="CO dehydrogenase flavoprotein C-terminal domain-like"/>
    <property type="match status" value="1"/>
</dbReference>
<keyword evidence="6" id="KW-1185">Reference proteome</keyword>
<dbReference type="Proteomes" id="UP000199614">
    <property type="component" value="Unassembled WGS sequence"/>
</dbReference>
<dbReference type="InterPro" id="IPR036318">
    <property type="entry name" value="FAD-bd_PCMH-like_sf"/>
</dbReference>
<dbReference type="AlphaFoldDB" id="A0A1I5D8S3"/>
<evidence type="ECO:0000313" key="6">
    <source>
        <dbReference type="Proteomes" id="UP000199614"/>
    </source>
</evidence>
<keyword evidence="1" id="KW-0285">Flavoprotein</keyword>